<evidence type="ECO:0000313" key="1">
    <source>
        <dbReference type="EMBL" id="PWA34995.1"/>
    </source>
</evidence>
<dbReference type="Proteomes" id="UP000245207">
    <property type="component" value="Unassembled WGS sequence"/>
</dbReference>
<name>A0A2U1KDZ6_ARTAN</name>
<dbReference type="AlphaFoldDB" id="A0A2U1KDZ6"/>
<reference evidence="1 2" key="1">
    <citation type="journal article" date="2018" name="Mol. Plant">
        <title>The genome of Artemisia annua provides insight into the evolution of Asteraceae family and artemisinin biosynthesis.</title>
        <authorList>
            <person name="Shen Q."/>
            <person name="Zhang L."/>
            <person name="Liao Z."/>
            <person name="Wang S."/>
            <person name="Yan T."/>
            <person name="Shi P."/>
            <person name="Liu M."/>
            <person name="Fu X."/>
            <person name="Pan Q."/>
            <person name="Wang Y."/>
            <person name="Lv Z."/>
            <person name="Lu X."/>
            <person name="Zhang F."/>
            <person name="Jiang W."/>
            <person name="Ma Y."/>
            <person name="Chen M."/>
            <person name="Hao X."/>
            <person name="Li L."/>
            <person name="Tang Y."/>
            <person name="Lv G."/>
            <person name="Zhou Y."/>
            <person name="Sun X."/>
            <person name="Brodelius P.E."/>
            <person name="Rose J.K.C."/>
            <person name="Tang K."/>
        </authorList>
    </citation>
    <scope>NUCLEOTIDE SEQUENCE [LARGE SCALE GENOMIC DNA]</scope>
    <source>
        <strain evidence="2">cv. Huhao1</strain>
        <tissue evidence="1">Leaf</tissue>
    </source>
</reference>
<evidence type="ECO:0000313" key="2">
    <source>
        <dbReference type="Proteomes" id="UP000245207"/>
    </source>
</evidence>
<dbReference type="EMBL" id="PKPP01020917">
    <property type="protein sequence ID" value="PWA34995.1"/>
    <property type="molecule type" value="Genomic_DNA"/>
</dbReference>
<accession>A0A2U1KDZ6</accession>
<sequence>MSEIVTVRRLPYVPPKYERGEMSLEQKKEFYAMPLQLQLYYRQFGPALGEPQVKKPGDDDDYDHFWFSKPLCELIPNEKLVRLPTERYGGDLGFFGEKSDDELREWEDYLASLAPETRSYIESIINQVI</sequence>
<comment type="caution">
    <text evidence="1">The sequence shown here is derived from an EMBL/GenBank/DDBJ whole genome shotgun (WGS) entry which is preliminary data.</text>
</comment>
<protein>
    <submittedName>
        <fullName evidence="1">Uncharacterized protein</fullName>
    </submittedName>
</protein>
<gene>
    <name evidence="1" type="ORF">CTI12_AA613650</name>
</gene>
<keyword evidence="2" id="KW-1185">Reference proteome</keyword>
<organism evidence="1 2">
    <name type="scientific">Artemisia annua</name>
    <name type="common">Sweet wormwood</name>
    <dbReference type="NCBI Taxonomy" id="35608"/>
    <lineage>
        <taxon>Eukaryota</taxon>
        <taxon>Viridiplantae</taxon>
        <taxon>Streptophyta</taxon>
        <taxon>Embryophyta</taxon>
        <taxon>Tracheophyta</taxon>
        <taxon>Spermatophyta</taxon>
        <taxon>Magnoliopsida</taxon>
        <taxon>eudicotyledons</taxon>
        <taxon>Gunneridae</taxon>
        <taxon>Pentapetalae</taxon>
        <taxon>asterids</taxon>
        <taxon>campanulids</taxon>
        <taxon>Asterales</taxon>
        <taxon>Asteraceae</taxon>
        <taxon>Asteroideae</taxon>
        <taxon>Anthemideae</taxon>
        <taxon>Artemisiinae</taxon>
        <taxon>Artemisia</taxon>
    </lineage>
</organism>
<proteinExistence type="predicted"/>